<dbReference type="AlphaFoldDB" id="A0A6G0X1E7"/>
<organism evidence="1 2">
    <name type="scientific">Aphanomyces euteiches</name>
    <dbReference type="NCBI Taxonomy" id="100861"/>
    <lineage>
        <taxon>Eukaryota</taxon>
        <taxon>Sar</taxon>
        <taxon>Stramenopiles</taxon>
        <taxon>Oomycota</taxon>
        <taxon>Saprolegniomycetes</taxon>
        <taxon>Saprolegniales</taxon>
        <taxon>Verrucalvaceae</taxon>
        <taxon>Aphanomyces</taxon>
    </lineage>
</organism>
<evidence type="ECO:0000313" key="2">
    <source>
        <dbReference type="Proteomes" id="UP000481153"/>
    </source>
</evidence>
<reference evidence="1 2" key="1">
    <citation type="submission" date="2019-07" db="EMBL/GenBank/DDBJ databases">
        <title>Genomics analysis of Aphanomyces spp. identifies a new class of oomycete effector associated with host adaptation.</title>
        <authorList>
            <person name="Gaulin E."/>
        </authorList>
    </citation>
    <scope>NUCLEOTIDE SEQUENCE [LARGE SCALE GENOMIC DNA]</scope>
    <source>
        <strain evidence="1 2">ATCC 201684</strain>
    </source>
</reference>
<accession>A0A6G0X1E7</accession>
<dbReference type="EMBL" id="VJMJ01000119">
    <property type="protein sequence ID" value="KAF0733708.1"/>
    <property type="molecule type" value="Genomic_DNA"/>
</dbReference>
<keyword evidence="2" id="KW-1185">Reference proteome</keyword>
<sequence>MATTSAAAATCFFNGCDAPVAIGSIKCVRHKRKGICAVQACRNQVNKRGVCVGHGARDLCTVEGCMSLGRSAGLCSKHSKEFGRPCAVDGCRRPVKEDRLCRHHLARHKYDSQVSQGFEDAFLAATIDDPTCSSGEFDYSTMIEWCSMLSFTLPSTDALNGIMDEAGTVVADLFMDIDITMEGESPQVRVGNECIEHGSINLTDFASFPELDMTFEFQEDDKPASAWLKWCQDKPNRPILLKDFCTFVGVEEQPGELASDVSSMDVTCDFAFVPVEDDMMLLP</sequence>
<protein>
    <submittedName>
        <fullName evidence="1">Uncharacterized protein</fullName>
    </submittedName>
</protein>
<dbReference type="VEuPathDB" id="FungiDB:AeMF1_016139"/>
<dbReference type="Proteomes" id="UP000481153">
    <property type="component" value="Unassembled WGS sequence"/>
</dbReference>
<comment type="caution">
    <text evidence="1">The sequence shown here is derived from an EMBL/GenBank/DDBJ whole genome shotgun (WGS) entry which is preliminary data.</text>
</comment>
<name>A0A6G0X1E7_9STRA</name>
<gene>
    <name evidence="1" type="ORF">Ae201684_009280</name>
</gene>
<evidence type="ECO:0000313" key="1">
    <source>
        <dbReference type="EMBL" id="KAF0733708.1"/>
    </source>
</evidence>
<proteinExistence type="predicted"/>